<feature type="non-terminal residue" evidence="2">
    <location>
        <position position="1"/>
    </location>
</feature>
<name>A0A2J8A106_9CHLO</name>
<feature type="compositionally biased region" description="Gly residues" evidence="1">
    <location>
        <begin position="314"/>
        <end position="336"/>
    </location>
</feature>
<dbReference type="EMBL" id="PGGS01000252">
    <property type="protein sequence ID" value="PNH06194.1"/>
    <property type="molecule type" value="Genomic_DNA"/>
</dbReference>
<feature type="region of interest" description="Disordered" evidence="1">
    <location>
        <begin position="285"/>
        <end position="341"/>
    </location>
</feature>
<comment type="caution">
    <text evidence="2">The sequence shown here is derived from an EMBL/GenBank/DDBJ whole genome shotgun (WGS) entry which is preliminary data.</text>
</comment>
<feature type="compositionally biased region" description="Low complexity" evidence="1">
    <location>
        <begin position="215"/>
        <end position="232"/>
    </location>
</feature>
<protein>
    <submittedName>
        <fullName evidence="2">Uncharacterized protein</fullName>
    </submittedName>
</protein>
<sequence>GTGGAKPTGLIASHGGPHVTSNGTHILVYGNGTDPFDPASIDVEVLYDTTKHIGMQGVVLPPALPANWTNFKVLRSLVIDCAPALGAGGDGGGGGAGAGAPAATCGSESQLESLLSLIRFKEGVSMHSVSVINCGMQVRACVFARIVPMRHAGRRGLAPCHLKEDPTILQRIHNNHLLYGLGPSRPLPRPPARMYSVSSFDVLARGGGAAGGAADGQPPARPASSSASAAATRGGGHGGYMGLAGGAVEMAERQAMIPKAAPPPPPVVVAAVGAGGGASGGGASGGLGAGPLGPGGGSLPISTAPSAAELAPGGASGGGWGARKGGSSSVGGGGRGPARRDDGVLRVALTAGLRGSGGSGPYGSAGPEASYDGSELYDESDLFPVGSGGGSGATLALRMTASGGGVGGGAGAAEGGEARTWRSLAWAVGCWVADVLWMQLRTLLVLGMFALECYWAYSLVLYRGGWQVGTGMLDRTVQVH</sequence>
<accession>A0A2J8A106</accession>
<feature type="region of interest" description="Disordered" evidence="1">
    <location>
        <begin position="208"/>
        <end position="233"/>
    </location>
</feature>
<keyword evidence="3" id="KW-1185">Reference proteome</keyword>
<organism evidence="2 3">
    <name type="scientific">Tetrabaena socialis</name>
    <dbReference type="NCBI Taxonomy" id="47790"/>
    <lineage>
        <taxon>Eukaryota</taxon>
        <taxon>Viridiplantae</taxon>
        <taxon>Chlorophyta</taxon>
        <taxon>core chlorophytes</taxon>
        <taxon>Chlorophyceae</taxon>
        <taxon>CS clade</taxon>
        <taxon>Chlamydomonadales</taxon>
        <taxon>Tetrabaenaceae</taxon>
        <taxon>Tetrabaena</taxon>
    </lineage>
</organism>
<evidence type="ECO:0000256" key="1">
    <source>
        <dbReference type="SAM" id="MobiDB-lite"/>
    </source>
</evidence>
<reference evidence="2 3" key="1">
    <citation type="journal article" date="2017" name="Mol. Biol. Evol.">
        <title>The 4-celled Tetrabaena socialis nuclear genome reveals the essential components for genetic control of cell number at the origin of multicellularity in the volvocine lineage.</title>
        <authorList>
            <person name="Featherston J."/>
            <person name="Arakaki Y."/>
            <person name="Hanschen E.R."/>
            <person name="Ferris P.J."/>
            <person name="Michod R.E."/>
            <person name="Olson B.J.S.C."/>
            <person name="Nozaki H."/>
            <person name="Durand P.M."/>
        </authorList>
    </citation>
    <scope>NUCLEOTIDE SEQUENCE [LARGE SCALE GENOMIC DNA]</scope>
    <source>
        <strain evidence="2 3">NIES-571</strain>
    </source>
</reference>
<dbReference type="Proteomes" id="UP000236333">
    <property type="component" value="Unassembled WGS sequence"/>
</dbReference>
<gene>
    <name evidence="2" type="ORF">TSOC_007458</name>
</gene>
<dbReference type="AlphaFoldDB" id="A0A2J8A106"/>
<dbReference type="OrthoDB" id="537336at2759"/>
<feature type="compositionally biased region" description="Gly residues" evidence="1">
    <location>
        <begin position="285"/>
        <end position="298"/>
    </location>
</feature>
<evidence type="ECO:0000313" key="3">
    <source>
        <dbReference type="Proteomes" id="UP000236333"/>
    </source>
</evidence>
<evidence type="ECO:0000313" key="2">
    <source>
        <dbReference type="EMBL" id="PNH06194.1"/>
    </source>
</evidence>
<proteinExistence type="predicted"/>